<feature type="region of interest" description="Disordered" evidence="1">
    <location>
        <begin position="205"/>
        <end position="245"/>
    </location>
</feature>
<gene>
    <name evidence="2" type="ORF">CKM354_000087400</name>
</gene>
<keyword evidence="3" id="KW-1185">Reference proteome</keyword>
<evidence type="ECO:0000313" key="3">
    <source>
        <dbReference type="Proteomes" id="UP000825890"/>
    </source>
</evidence>
<reference evidence="2 3" key="1">
    <citation type="submission" date="2021-01" db="EMBL/GenBank/DDBJ databases">
        <title>Cercospora kikuchii MAFF 305040 whole genome shotgun sequence.</title>
        <authorList>
            <person name="Kashiwa T."/>
            <person name="Suzuki T."/>
        </authorList>
    </citation>
    <scope>NUCLEOTIDE SEQUENCE [LARGE SCALE GENOMIC DNA]</scope>
    <source>
        <strain evidence="2 3">MAFF 305040</strain>
    </source>
</reference>
<dbReference type="Proteomes" id="UP000825890">
    <property type="component" value="Unassembled WGS sequence"/>
</dbReference>
<sequence>MPSPSPTGADGGLNDETEGLVAFPILDLPPELVIRTIQQAVVISSKDEPIVIKDYTKAHQEPAITRLCRLFRSEGLPLFYKHNEFAILTTQQCTFEFFRWICRMGLKRASIIQSLRAYWHFDNSFDLLAWGDLLYEMAYLKYAADCTMLKDAISDQFFVRFQDGKIMLESDSLGTYYKLSFGQSIQAGAEWRQVAELAISYTSNSYTSNSSERHREDKDFYVSDPSSDTTALASEKLEDDRAIEQ</sequence>
<dbReference type="RefSeq" id="XP_044651915.1">
    <property type="nucleotide sequence ID" value="XM_044795980.1"/>
</dbReference>
<organism evidence="2 3">
    <name type="scientific">Cercospora kikuchii</name>
    <dbReference type="NCBI Taxonomy" id="84275"/>
    <lineage>
        <taxon>Eukaryota</taxon>
        <taxon>Fungi</taxon>
        <taxon>Dikarya</taxon>
        <taxon>Ascomycota</taxon>
        <taxon>Pezizomycotina</taxon>
        <taxon>Dothideomycetes</taxon>
        <taxon>Dothideomycetidae</taxon>
        <taxon>Mycosphaerellales</taxon>
        <taxon>Mycosphaerellaceae</taxon>
        <taxon>Cercospora</taxon>
    </lineage>
</organism>
<evidence type="ECO:0000256" key="1">
    <source>
        <dbReference type="SAM" id="MobiDB-lite"/>
    </source>
</evidence>
<dbReference type="GeneID" id="68286449"/>
<evidence type="ECO:0000313" key="2">
    <source>
        <dbReference type="EMBL" id="GIZ37428.1"/>
    </source>
</evidence>
<name>A0A9P3F868_9PEZI</name>
<dbReference type="OrthoDB" id="5272396at2759"/>
<protein>
    <submittedName>
        <fullName evidence="2">Uncharacterized protein</fullName>
    </submittedName>
</protein>
<dbReference type="EMBL" id="BOLY01000001">
    <property type="protein sequence ID" value="GIZ37428.1"/>
    <property type="molecule type" value="Genomic_DNA"/>
</dbReference>
<comment type="caution">
    <text evidence="2">The sequence shown here is derived from an EMBL/GenBank/DDBJ whole genome shotgun (WGS) entry which is preliminary data.</text>
</comment>
<feature type="compositionally biased region" description="Basic and acidic residues" evidence="1">
    <location>
        <begin position="211"/>
        <end position="221"/>
    </location>
</feature>
<feature type="compositionally biased region" description="Basic and acidic residues" evidence="1">
    <location>
        <begin position="235"/>
        <end position="245"/>
    </location>
</feature>
<proteinExistence type="predicted"/>
<accession>A0A9P3F868</accession>
<dbReference type="AlphaFoldDB" id="A0A9P3F868"/>